<feature type="compositionally biased region" description="Acidic residues" evidence="1">
    <location>
        <begin position="196"/>
        <end position="211"/>
    </location>
</feature>
<sequence length="296" mass="31115">MPVPAVAVSGSTVQQQVLLQHQLQQQLEDQLQQLQQLQQQLLQQSSTAQETPGRQGPTLGSKGHPVTSYLNLGDSPSSALALVSSLLGGSAAASLRLPAFSSTSAVPSASRCPEGQQQQATPKPAGVDSANDQQVTPQEFPSVGGVTYNVKGACWEVAVKGRETTKIFSTRKFGGLEAAYGAAVMWKRKVDRGEQGDDDADGPEGVEGPADDEYLDEVEGLGVSASSAKWEAGIEAEEPLRKRAVYSRPDPVVGSVGVAMQQQQFGQSLVPPSIHITTVLDDSQGVQQQLSTAPSV</sequence>
<organism evidence="2 3">
    <name type="scientific">Eimeria mitis</name>
    <dbReference type="NCBI Taxonomy" id="44415"/>
    <lineage>
        <taxon>Eukaryota</taxon>
        <taxon>Sar</taxon>
        <taxon>Alveolata</taxon>
        <taxon>Apicomplexa</taxon>
        <taxon>Conoidasida</taxon>
        <taxon>Coccidia</taxon>
        <taxon>Eucoccidiorida</taxon>
        <taxon>Eimeriorina</taxon>
        <taxon>Eimeriidae</taxon>
        <taxon>Eimeria</taxon>
    </lineage>
</organism>
<proteinExistence type="predicted"/>
<reference evidence="2" key="2">
    <citation type="submission" date="2013-10" db="EMBL/GenBank/DDBJ databases">
        <authorList>
            <person name="Aslett M."/>
        </authorList>
    </citation>
    <scope>NUCLEOTIDE SEQUENCE [LARGE SCALE GENOMIC DNA]</scope>
    <source>
        <strain evidence="2">Houghton</strain>
    </source>
</reference>
<evidence type="ECO:0000256" key="1">
    <source>
        <dbReference type="SAM" id="MobiDB-lite"/>
    </source>
</evidence>
<feature type="region of interest" description="Disordered" evidence="1">
    <location>
        <begin position="45"/>
        <end position="70"/>
    </location>
</feature>
<dbReference type="EMBL" id="HG684403">
    <property type="protein sequence ID" value="CDJ32677.1"/>
    <property type="molecule type" value="Genomic_DNA"/>
</dbReference>
<dbReference type="OrthoDB" id="346034at2759"/>
<feature type="compositionally biased region" description="Polar residues" evidence="1">
    <location>
        <begin position="130"/>
        <end position="139"/>
    </location>
</feature>
<reference evidence="2" key="1">
    <citation type="submission" date="2013-10" db="EMBL/GenBank/DDBJ databases">
        <title>Genomic analysis of the causative agents of coccidiosis in chickens.</title>
        <authorList>
            <person name="Reid A.J."/>
            <person name="Blake D."/>
            <person name="Billington K."/>
            <person name="Browne H."/>
            <person name="Dunn M."/>
            <person name="Hung S."/>
            <person name="Kawahara F."/>
            <person name="Miranda-Saavedra D."/>
            <person name="Mourier T."/>
            <person name="Nagra H."/>
            <person name="Otto T.D."/>
            <person name="Rawlings N."/>
            <person name="Sanchez A."/>
            <person name="Sanders M."/>
            <person name="Subramaniam C."/>
            <person name="Tay Y."/>
            <person name="Dear P."/>
            <person name="Doerig C."/>
            <person name="Gruber A."/>
            <person name="Parkinson J."/>
            <person name="Shirley M."/>
            <person name="Wan K.L."/>
            <person name="Berriman M."/>
            <person name="Tomley F."/>
            <person name="Pain A."/>
        </authorList>
    </citation>
    <scope>NUCLEOTIDE SEQUENCE [LARGE SCALE GENOMIC DNA]</scope>
    <source>
        <strain evidence="2">Houghton</strain>
    </source>
</reference>
<evidence type="ECO:0000313" key="3">
    <source>
        <dbReference type="Proteomes" id="UP000030744"/>
    </source>
</evidence>
<dbReference type="RefSeq" id="XP_013355241.1">
    <property type="nucleotide sequence ID" value="XM_013499787.1"/>
</dbReference>
<name>U6K8Y1_9EIME</name>
<evidence type="ECO:0000313" key="2">
    <source>
        <dbReference type="EMBL" id="CDJ32677.1"/>
    </source>
</evidence>
<accession>U6K8Y1</accession>
<protein>
    <submittedName>
        <fullName evidence="2">Uncharacterized protein</fullName>
    </submittedName>
</protein>
<gene>
    <name evidence="2" type="ORF">EMH_0076950</name>
</gene>
<dbReference type="VEuPathDB" id="ToxoDB:EMH_0076950"/>
<dbReference type="GeneID" id="25382148"/>
<feature type="region of interest" description="Disordered" evidence="1">
    <location>
        <begin position="191"/>
        <end position="211"/>
    </location>
</feature>
<keyword evidence="3" id="KW-1185">Reference proteome</keyword>
<dbReference type="AlphaFoldDB" id="U6K8Y1"/>
<feature type="region of interest" description="Disordered" evidence="1">
    <location>
        <begin position="104"/>
        <end position="142"/>
    </location>
</feature>
<dbReference type="Proteomes" id="UP000030744">
    <property type="component" value="Unassembled WGS sequence"/>
</dbReference>